<organism evidence="4 5">
    <name type="scientific">Micromonospora gifhornensis</name>
    <dbReference type="NCBI Taxonomy" id="84594"/>
    <lineage>
        <taxon>Bacteria</taxon>
        <taxon>Bacillati</taxon>
        <taxon>Actinomycetota</taxon>
        <taxon>Actinomycetes</taxon>
        <taxon>Micromonosporales</taxon>
        <taxon>Micromonosporaceae</taxon>
        <taxon>Micromonospora</taxon>
    </lineage>
</organism>
<evidence type="ECO:0000256" key="1">
    <source>
        <dbReference type="SAM" id="MobiDB-lite"/>
    </source>
</evidence>
<feature type="region of interest" description="Disordered" evidence="1">
    <location>
        <begin position="85"/>
        <end position="119"/>
    </location>
</feature>
<dbReference type="PRINTS" id="PR00364">
    <property type="entry name" value="DISEASERSIST"/>
</dbReference>
<evidence type="ECO:0000259" key="2">
    <source>
        <dbReference type="SMART" id="SM00382"/>
    </source>
</evidence>
<dbReference type="RefSeq" id="WP_204289826.1">
    <property type="nucleotide sequence ID" value="NZ_BAAAGZ010000051.1"/>
</dbReference>
<dbReference type="InterPro" id="IPR019734">
    <property type="entry name" value="TPR_rpt"/>
</dbReference>
<name>A0ABQ4I6D3_9ACTN</name>
<keyword evidence="5" id="KW-1185">Reference proteome</keyword>
<dbReference type="SMART" id="SM00382">
    <property type="entry name" value="AAA"/>
    <property type="match status" value="1"/>
</dbReference>
<dbReference type="SUPFAM" id="SSF48452">
    <property type="entry name" value="TPR-like"/>
    <property type="match status" value="2"/>
</dbReference>
<accession>A0ABQ4I6D3</accession>
<reference evidence="4 5" key="1">
    <citation type="submission" date="2021-01" db="EMBL/GenBank/DDBJ databases">
        <title>Whole genome shotgun sequence of Verrucosispora gifhornensis NBRC 16317.</title>
        <authorList>
            <person name="Komaki H."/>
            <person name="Tamura T."/>
        </authorList>
    </citation>
    <scope>NUCLEOTIDE SEQUENCE [LARGE SCALE GENOMIC DNA]</scope>
    <source>
        <strain evidence="4 5">NBRC 16317</strain>
    </source>
</reference>
<gene>
    <name evidence="4" type="ORF">Vgi01_01210</name>
</gene>
<feature type="domain" description="HTH cro/C1-type" evidence="3">
    <location>
        <begin position="20"/>
        <end position="76"/>
    </location>
</feature>
<dbReference type="InterPro" id="IPR001387">
    <property type="entry name" value="Cro/C1-type_HTH"/>
</dbReference>
<dbReference type="EMBL" id="BOPA01000002">
    <property type="protein sequence ID" value="GIJ13437.1"/>
    <property type="molecule type" value="Genomic_DNA"/>
</dbReference>
<dbReference type="InterPro" id="IPR003593">
    <property type="entry name" value="AAA+_ATPase"/>
</dbReference>
<comment type="caution">
    <text evidence="4">The sequence shown here is derived from an EMBL/GenBank/DDBJ whole genome shotgun (WGS) entry which is preliminary data.</text>
</comment>
<dbReference type="SMART" id="SM00530">
    <property type="entry name" value="HTH_XRE"/>
    <property type="match status" value="1"/>
</dbReference>
<evidence type="ECO:0000259" key="3">
    <source>
        <dbReference type="SMART" id="SM00530"/>
    </source>
</evidence>
<dbReference type="PANTHER" id="PTHR47691">
    <property type="entry name" value="REGULATOR-RELATED"/>
    <property type="match status" value="1"/>
</dbReference>
<proteinExistence type="predicted"/>
<evidence type="ECO:0000313" key="4">
    <source>
        <dbReference type="EMBL" id="GIJ13437.1"/>
    </source>
</evidence>
<dbReference type="Pfam" id="PF13374">
    <property type="entry name" value="TPR_10"/>
    <property type="match status" value="1"/>
</dbReference>
<dbReference type="Gene3D" id="1.25.40.10">
    <property type="entry name" value="Tetratricopeptide repeat domain"/>
    <property type="match status" value="2"/>
</dbReference>
<dbReference type="PANTHER" id="PTHR47691:SF3">
    <property type="entry name" value="HTH-TYPE TRANSCRIPTIONAL REGULATOR RV0890C-RELATED"/>
    <property type="match status" value="1"/>
</dbReference>
<dbReference type="InterPro" id="IPR027417">
    <property type="entry name" value="P-loop_NTPase"/>
</dbReference>
<dbReference type="Proteomes" id="UP000647860">
    <property type="component" value="Unassembled WGS sequence"/>
</dbReference>
<dbReference type="InterPro" id="IPR011990">
    <property type="entry name" value="TPR-like_helical_dom_sf"/>
</dbReference>
<dbReference type="CDD" id="cd00093">
    <property type="entry name" value="HTH_XRE"/>
    <property type="match status" value="1"/>
</dbReference>
<evidence type="ECO:0000313" key="5">
    <source>
        <dbReference type="Proteomes" id="UP000647860"/>
    </source>
</evidence>
<dbReference type="Pfam" id="PF13424">
    <property type="entry name" value="TPR_12"/>
    <property type="match status" value="3"/>
</dbReference>
<protein>
    <recommendedName>
        <fullName evidence="6">Tetratricopeptide repeat protein</fullName>
    </recommendedName>
</protein>
<feature type="compositionally biased region" description="Pro residues" evidence="1">
    <location>
        <begin position="93"/>
        <end position="117"/>
    </location>
</feature>
<dbReference type="Gene3D" id="3.40.50.300">
    <property type="entry name" value="P-loop containing nucleotide triphosphate hydrolases"/>
    <property type="match status" value="1"/>
</dbReference>
<sequence length="879" mass="94737">MAELPRPDLPDGPVRILFDHLHELHHRAGWPSLREMAREVGCSHTTISAAFSEPRTPRWGLLELVVETLGGDTGEFHRLWLAASRPSDSPETGLPPPTAAPPPRPPQPAPPPVPPRELPADVVAFTGRDRQLAELDVLLARTGAAPALTLVAICGTAGVGKTALGVHWAHRVADHLPDGQLYVNLRGYDPEQPVRATEALESFLRVLGVAGPDIPHGLPERAARYRTLLAGRRMIVLLDNAHSVEQVRDLLPGAPSCVVVVTSRDTMPALVARHGATRINLDLLAPGEAHALLGTLIGDRVTTEPAAAETLASRCARLPLALRIAAELAVARPWTSLTELAQELDDEPRRLDLLAAGDDDHTAVRAVFSWSLRHLSKPAAHAFTLLGLHPGAGLDRRAVEALTDVDPVTARSLIDALLRAHLLDQPGGDRYGMHDLLHAYAAERASQLDDGVRRAASDRLRSYYLATTWAAMRTAFPGTAPPDEHTDAPTPPIGFETAAAALTWLDVERTNLLALARTATDGGGRFSCALSAALAPYLDARAHYHDAVVLHELARAAAHVDADPRAEGRAYARLCTVHRRLGNYRDAVAHGERALAIQREIDDRSGLGITLHQLGLAYWRLGRYGTAVTCIEQALAHFREHDDHGGEAAAAYGLGIAKFQLGEYAAARAQHERALDIFRRIGDRTGEGRTHNNLGLVAQRLDRPAQAREHYVTALGIAREVGNRTGEAVALINLADLDVQDGELAVARHRYEAALVLGRHLGYRVGQADALRGLGVVLGELGQHEESVDHLVNAVALCQDLGEHETQVRALLDLGHAVRRAGRPAEAATHYRLALVLSSESGDRHAQARAREALAELRPGIDPAPQPPATGVPEHRRPG</sequence>
<feature type="domain" description="AAA+ ATPase" evidence="2">
    <location>
        <begin position="147"/>
        <end position="285"/>
    </location>
</feature>
<evidence type="ECO:0008006" key="6">
    <source>
        <dbReference type="Google" id="ProtNLM"/>
    </source>
</evidence>
<dbReference type="SUPFAM" id="SSF52540">
    <property type="entry name" value="P-loop containing nucleoside triphosphate hydrolases"/>
    <property type="match status" value="1"/>
</dbReference>
<feature type="region of interest" description="Disordered" evidence="1">
    <location>
        <begin position="856"/>
        <end position="879"/>
    </location>
</feature>
<dbReference type="SMART" id="SM00028">
    <property type="entry name" value="TPR"/>
    <property type="match status" value="6"/>
</dbReference>